<keyword evidence="1" id="KW-0175">Coiled coil</keyword>
<feature type="transmembrane region" description="Helical" evidence="3">
    <location>
        <begin position="15"/>
        <end position="34"/>
    </location>
</feature>
<evidence type="ECO:0000313" key="6">
    <source>
        <dbReference type="Proteomes" id="UP001295423"/>
    </source>
</evidence>
<feature type="region of interest" description="Disordered" evidence="2">
    <location>
        <begin position="522"/>
        <end position="547"/>
    </location>
</feature>
<evidence type="ECO:0000256" key="1">
    <source>
        <dbReference type="SAM" id="Coils"/>
    </source>
</evidence>
<evidence type="ECO:0000256" key="2">
    <source>
        <dbReference type="SAM" id="MobiDB-lite"/>
    </source>
</evidence>
<keyword evidence="3" id="KW-0472">Membrane</keyword>
<gene>
    <name evidence="4" type="ORF">CYCCA115_LOCUS3234</name>
    <name evidence="5" type="ORF">CYCCA115_LOCUS3236</name>
</gene>
<evidence type="ECO:0000313" key="5">
    <source>
        <dbReference type="EMBL" id="CAJ1933276.1"/>
    </source>
</evidence>
<reference evidence="5" key="1">
    <citation type="submission" date="2023-08" db="EMBL/GenBank/DDBJ databases">
        <authorList>
            <person name="Audoor S."/>
            <person name="Bilcke G."/>
        </authorList>
    </citation>
    <scope>NUCLEOTIDE SEQUENCE</scope>
</reference>
<sequence>MICLLTTTNNNINTITQLALTLLVVLVAFTPAIIEQLVNRAQIVIAPVRNVINNGIAALLTNTTVATVAAIIDAVQTIANRVLEPDSDAAAFKNNKNIKNIKILALPLSETYLQLILRARPRHWVFRSPQEIIFWTPRHLIPTSTIRATIITALSIIDALEKVANRALESYCNNNHKNIKILALPISETFLQLIPRAPRHLILRASREIIVWTPRYLIRTSFCATVIAAFLRTIIDAIQTINKRGLESDISAVLNKKKSEFLALPISETFLQLVPRAPRHMVLRASREIIVWTPRNLIRTSDPSMVLPRIIELAQEFVNTSTIGTVMSCALASLPTPVPQCWTQRFSLGAVMQLSPPTSFTTFFGGKEPEYYVSSLVSIIVDHHHHHHHQEDKQEEATATPIATTESTDSSIIVLSSSDMLANIAIAADKEKNNLDDDEDEVEHVDAAAAAVLSALSSFAEEDKVESSPSLFYKKEESESFADLKGKRKVVPFWMSKHSIARAAGKKVKGRRGQFKQYLRAQKKADRIKMEQQRRDAVKQQERMDGGHEDMEIDHEEDEVKMEIDYEESTTDACCSFTASNFTRRRGQFKERVVAQNKAGRRKIEQQRRDAKKQELLRQKRGMNEMKIEYENDVFDSSHLASFSEWYRAEFGCEPTSSLDIFDDPSFGHA</sequence>
<accession>A0AAD2CQ84</accession>
<proteinExistence type="predicted"/>
<evidence type="ECO:0000256" key="3">
    <source>
        <dbReference type="SAM" id="Phobius"/>
    </source>
</evidence>
<keyword evidence="3" id="KW-1133">Transmembrane helix</keyword>
<dbReference type="EMBL" id="CAKOGP040000258">
    <property type="protein sequence ID" value="CAJ1933276.1"/>
    <property type="molecule type" value="Genomic_DNA"/>
</dbReference>
<keyword evidence="3" id="KW-0812">Transmembrane</keyword>
<comment type="caution">
    <text evidence="5">The sequence shown here is derived from an EMBL/GenBank/DDBJ whole genome shotgun (WGS) entry which is preliminary data.</text>
</comment>
<feature type="region of interest" description="Disordered" evidence="2">
    <location>
        <begin position="384"/>
        <end position="403"/>
    </location>
</feature>
<dbReference type="EMBL" id="CAKOGP040000258">
    <property type="protein sequence ID" value="CAJ1933272.1"/>
    <property type="molecule type" value="Genomic_DNA"/>
</dbReference>
<keyword evidence="6" id="KW-1185">Reference proteome</keyword>
<dbReference type="Proteomes" id="UP001295423">
    <property type="component" value="Unassembled WGS sequence"/>
</dbReference>
<dbReference type="AlphaFoldDB" id="A0AAD2CQ84"/>
<evidence type="ECO:0000313" key="4">
    <source>
        <dbReference type="EMBL" id="CAJ1933272.1"/>
    </source>
</evidence>
<protein>
    <submittedName>
        <fullName evidence="5">Uncharacterized protein</fullName>
    </submittedName>
</protein>
<feature type="compositionally biased region" description="Basic and acidic residues" evidence="2">
    <location>
        <begin position="523"/>
        <end position="547"/>
    </location>
</feature>
<organism evidence="5 6">
    <name type="scientific">Cylindrotheca closterium</name>
    <dbReference type="NCBI Taxonomy" id="2856"/>
    <lineage>
        <taxon>Eukaryota</taxon>
        <taxon>Sar</taxon>
        <taxon>Stramenopiles</taxon>
        <taxon>Ochrophyta</taxon>
        <taxon>Bacillariophyta</taxon>
        <taxon>Bacillariophyceae</taxon>
        <taxon>Bacillariophycidae</taxon>
        <taxon>Bacillariales</taxon>
        <taxon>Bacillariaceae</taxon>
        <taxon>Cylindrotheca</taxon>
    </lineage>
</organism>
<name>A0AAD2CQ84_9STRA</name>
<feature type="coiled-coil region" evidence="1">
    <location>
        <begin position="421"/>
        <end position="448"/>
    </location>
</feature>